<feature type="transmembrane region" description="Helical" evidence="8">
    <location>
        <begin position="186"/>
        <end position="209"/>
    </location>
</feature>
<dbReference type="InterPro" id="IPR000060">
    <property type="entry name" value="BCCT_transptr"/>
</dbReference>
<dbReference type="RefSeq" id="WP_138093686.1">
    <property type="nucleotide sequence ID" value="NZ_CP040428.1"/>
</dbReference>
<evidence type="ECO:0000256" key="5">
    <source>
        <dbReference type="ARBA" id="ARBA00022692"/>
    </source>
</evidence>
<evidence type="ECO:0000313" key="10">
    <source>
        <dbReference type="Proteomes" id="UP000302163"/>
    </source>
</evidence>
<keyword evidence="3" id="KW-0813">Transport</keyword>
<feature type="transmembrane region" description="Helical" evidence="8">
    <location>
        <begin position="120"/>
        <end position="140"/>
    </location>
</feature>
<dbReference type="PANTHER" id="PTHR30047:SF7">
    <property type="entry name" value="HIGH-AFFINITY CHOLINE TRANSPORT PROTEIN"/>
    <property type="match status" value="1"/>
</dbReference>
<feature type="transmembrane region" description="Helical" evidence="8">
    <location>
        <begin position="450"/>
        <end position="476"/>
    </location>
</feature>
<keyword evidence="7 8" id="KW-0472">Membrane</keyword>
<dbReference type="PANTHER" id="PTHR30047">
    <property type="entry name" value="HIGH-AFFINITY CHOLINE TRANSPORT PROTEIN-RELATED"/>
    <property type="match status" value="1"/>
</dbReference>
<feature type="transmembrane region" description="Helical" evidence="8">
    <location>
        <begin position="82"/>
        <end position="100"/>
    </location>
</feature>
<comment type="similarity">
    <text evidence="2">Belongs to the BCCT transporter (TC 2.A.15) family.</text>
</comment>
<evidence type="ECO:0000256" key="4">
    <source>
        <dbReference type="ARBA" id="ARBA00022475"/>
    </source>
</evidence>
<feature type="transmembrane region" description="Helical" evidence="8">
    <location>
        <begin position="357"/>
        <end position="379"/>
    </location>
</feature>
<keyword evidence="6 8" id="KW-1133">Transmembrane helix</keyword>
<dbReference type="Pfam" id="PF02028">
    <property type="entry name" value="BCCT"/>
    <property type="match status" value="1"/>
</dbReference>
<feature type="transmembrane region" description="Helical" evidence="8">
    <location>
        <begin position="236"/>
        <end position="258"/>
    </location>
</feature>
<evidence type="ECO:0000313" key="9">
    <source>
        <dbReference type="EMBL" id="QCT18377.1"/>
    </source>
</evidence>
<feature type="transmembrane region" description="Helical" evidence="8">
    <location>
        <begin position="278"/>
        <end position="296"/>
    </location>
</feature>
<dbReference type="KEGG" id="izh:FEM41_01335"/>
<keyword evidence="10" id="KW-1185">Reference proteome</keyword>
<reference evidence="9 10" key="1">
    <citation type="submission" date="2019-05" db="EMBL/GenBank/DDBJ databases">
        <title>Complete genome sequence of Izhakiella calystegiae KSNA2, an endophyte isolated from beach morning glory (Calystegia soldanella).</title>
        <authorList>
            <person name="Jiang L."/>
            <person name="Jeong J.C."/>
            <person name="Kim C.Y."/>
            <person name="Kim D.H."/>
            <person name="Kim S.W."/>
            <person name="Lee j."/>
        </authorList>
    </citation>
    <scope>NUCLEOTIDE SEQUENCE [LARGE SCALE GENOMIC DNA]</scope>
    <source>
        <strain evidence="9 10">KSNA2</strain>
    </source>
</reference>
<organism evidence="9 10">
    <name type="scientific">Jejubacter calystegiae</name>
    <dbReference type="NCBI Taxonomy" id="2579935"/>
    <lineage>
        <taxon>Bacteria</taxon>
        <taxon>Pseudomonadati</taxon>
        <taxon>Pseudomonadota</taxon>
        <taxon>Gammaproteobacteria</taxon>
        <taxon>Enterobacterales</taxon>
        <taxon>Enterobacteriaceae</taxon>
        <taxon>Jejubacter</taxon>
    </lineage>
</organism>
<keyword evidence="4" id="KW-1003">Cell membrane</keyword>
<feature type="transmembrane region" description="Helical" evidence="8">
    <location>
        <begin position="488"/>
        <end position="508"/>
    </location>
</feature>
<feature type="transmembrane region" description="Helical" evidence="8">
    <location>
        <begin position="308"/>
        <end position="337"/>
    </location>
</feature>
<dbReference type="EMBL" id="CP040428">
    <property type="protein sequence ID" value="QCT18377.1"/>
    <property type="molecule type" value="Genomic_DNA"/>
</dbReference>
<evidence type="ECO:0000256" key="2">
    <source>
        <dbReference type="ARBA" id="ARBA00005658"/>
    </source>
</evidence>
<protein>
    <submittedName>
        <fullName evidence="9">BCCT family transporter</fullName>
    </submittedName>
</protein>
<feature type="transmembrane region" description="Helical" evidence="8">
    <location>
        <begin position="514"/>
        <end position="533"/>
    </location>
</feature>
<evidence type="ECO:0000256" key="3">
    <source>
        <dbReference type="ARBA" id="ARBA00022448"/>
    </source>
</evidence>
<dbReference type="GO" id="GO:0022857">
    <property type="term" value="F:transmembrane transporter activity"/>
    <property type="evidence" value="ECO:0007669"/>
    <property type="project" value="InterPro"/>
</dbReference>
<keyword evidence="5 8" id="KW-0812">Transmembrane</keyword>
<feature type="transmembrane region" description="Helical" evidence="8">
    <location>
        <begin position="43"/>
        <end position="62"/>
    </location>
</feature>
<dbReference type="NCBIfam" id="TIGR00842">
    <property type="entry name" value="bcct"/>
    <property type="match status" value="1"/>
</dbReference>
<accession>A0A4V1G746</accession>
<dbReference type="Proteomes" id="UP000302163">
    <property type="component" value="Chromosome"/>
</dbReference>
<evidence type="ECO:0000256" key="7">
    <source>
        <dbReference type="ARBA" id="ARBA00023136"/>
    </source>
</evidence>
<gene>
    <name evidence="9" type="ORF">FEM41_01335</name>
</gene>
<dbReference type="OrthoDB" id="9775735at2"/>
<dbReference type="AlphaFoldDB" id="A0A4V1G746"/>
<proteinExistence type="inferred from homology"/>
<feature type="transmembrane region" description="Helical" evidence="8">
    <location>
        <begin position="391"/>
        <end position="409"/>
    </location>
</feature>
<evidence type="ECO:0000256" key="6">
    <source>
        <dbReference type="ARBA" id="ARBA00022989"/>
    </source>
</evidence>
<name>A0A4V1G746_9ENTR</name>
<evidence type="ECO:0000256" key="8">
    <source>
        <dbReference type="SAM" id="Phobius"/>
    </source>
</evidence>
<dbReference type="GO" id="GO:0005886">
    <property type="term" value="C:plasma membrane"/>
    <property type="evidence" value="ECO:0007669"/>
    <property type="project" value="UniProtKB-SubCell"/>
</dbReference>
<evidence type="ECO:0000256" key="1">
    <source>
        <dbReference type="ARBA" id="ARBA00004651"/>
    </source>
</evidence>
<comment type="subcellular location">
    <subcellularLocation>
        <location evidence="1">Cell membrane</location>
        <topology evidence="1">Multi-pass membrane protein</topology>
    </subcellularLocation>
</comment>
<sequence length="551" mass="59285">MTDSKDPMVPDGEVNPYDTDYQVGQDNIVVSVGPFGLDIHNRVFVISGMSVVIFVVLTLVFHNQVEPVFKSVLTWLTTNLSWFFLSTGNIFVILCLGLVFSPLGKVRLGGTLARPDYSYLSWFSMLFAAGMGIGLMFYGVSEPLSHFSSSLGGISVENGVRTDAAPLGAAAGSPESARHLAMATTIFHWALHPWAIYAILALGLALFSFNKGLPLTMRSVFYPLLGDSVWGWPGHIIDILAVLATLFGLATSLGLGAAQAASGLNYLFDIPMGQTTQILLVIGITAITTVSVVAGLEKGVRRLSEINMMLAALLLLFVIIVGPTLALLTGFFTNLGAYLQYLPALSNPFGREDSNFVASWTAFYWAWWISWSPFVGMFIARVSRGRSVREFIISVLIVPSLACVMWMTILGDTTIFQYFNQGYQAIADAELPLQLFTMLDTLPLAKVTSLIGILLVVVFFVTSSDSGSLVIDIISAGGKVNAPTPQRVFWCSFQGVVAIALLLGGGLVALQTMVLSTGLPFAIVLLIAAFSVLKGLASEPRYRSAPGTEQG</sequence>